<organism evidence="2 3">
    <name type="scientific">Dictyostelium purpureum</name>
    <name type="common">Slime mold</name>
    <dbReference type="NCBI Taxonomy" id="5786"/>
    <lineage>
        <taxon>Eukaryota</taxon>
        <taxon>Amoebozoa</taxon>
        <taxon>Evosea</taxon>
        <taxon>Eumycetozoa</taxon>
        <taxon>Dictyostelia</taxon>
        <taxon>Dictyosteliales</taxon>
        <taxon>Dictyosteliaceae</taxon>
        <taxon>Dictyostelium</taxon>
    </lineage>
</organism>
<keyword evidence="1" id="KW-0472">Membrane</keyword>
<feature type="transmembrane region" description="Helical" evidence="1">
    <location>
        <begin position="61"/>
        <end position="85"/>
    </location>
</feature>
<accession>F0ZKG4</accession>
<dbReference type="OrthoDB" id="15836at2759"/>
<protein>
    <recommendedName>
        <fullName evidence="4">Transmembrane protein</fullName>
    </recommendedName>
</protein>
<dbReference type="VEuPathDB" id="AmoebaDB:DICPUDRAFT_152090"/>
<evidence type="ECO:0000313" key="3">
    <source>
        <dbReference type="Proteomes" id="UP000001064"/>
    </source>
</evidence>
<keyword evidence="3" id="KW-1185">Reference proteome</keyword>
<evidence type="ECO:0000256" key="1">
    <source>
        <dbReference type="SAM" id="Phobius"/>
    </source>
</evidence>
<sequence length="131" mass="14471">MAWFEGAEIKARIIYFICVLLLVLGVLSIFTTPIIGFILLFGNVIIAVCGAAGAKFNSPRLLWYFMAGLAILCVLPIISIIYTVIKDGFTFWLIVNILTIVVYGAGIFLAFVLRGRSFRLNSAETGNFQKL</sequence>
<dbReference type="Proteomes" id="UP000001064">
    <property type="component" value="Unassembled WGS sequence"/>
</dbReference>
<dbReference type="KEGG" id="dpp:DICPUDRAFT_152090"/>
<dbReference type="eggNOG" id="ENOG502RHZ9">
    <property type="taxonomic scope" value="Eukaryota"/>
</dbReference>
<gene>
    <name evidence="2" type="ORF">DICPUDRAFT_152090</name>
</gene>
<keyword evidence="1" id="KW-0812">Transmembrane</keyword>
<reference evidence="3" key="1">
    <citation type="journal article" date="2011" name="Genome Biol.">
        <title>Comparative genomics of the social amoebae Dictyostelium discoideum and Dictyostelium purpureum.</title>
        <authorList>
            <consortium name="US DOE Joint Genome Institute (JGI-PGF)"/>
            <person name="Sucgang R."/>
            <person name="Kuo A."/>
            <person name="Tian X."/>
            <person name="Salerno W."/>
            <person name="Parikh A."/>
            <person name="Feasley C.L."/>
            <person name="Dalin E."/>
            <person name="Tu H."/>
            <person name="Huang E."/>
            <person name="Barry K."/>
            <person name="Lindquist E."/>
            <person name="Shapiro H."/>
            <person name="Bruce D."/>
            <person name="Schmutz J."/>
            <person name="Salamov A."/>
            <person name="Fey P."/>
            <person name="Gaudet P."/>
            <person name="Anjard C."/>
            <person name="Babu M.M."/>
            <person name="Basu S."/>
            <person name="Bushmanova Y."/>
            <person name="van der Wel H."/>
            <person name="Katoh-Kurasawa M."/>
            <person name="Dinh C."/>
            <person name="Coutinho P.M."/>
            <person name="Saito T."/>
            <person name="Elias M."/>
            <person name="Schaap P."/>
            <person name="Kay R.R."/>
            <person name="Henrissat B."/>
            <person name="Eichinger L."/>
            <person name="Rivero F."/>
            <person name="Putnam N.H."/>
            <person name="West C.M."/>
            <person name="Loomis W.F."/>
            <person name="Chisholm R.L."/>
            <person name="Shaulsky G."/>
            <person name="Strassmann J.E."/>
            <person name="Queller D.C."/>
            <person name="Kuspa A."/>
            <person name="Grigoriev I.V."/>
        </authorList>
    </citation>
    <scope>NUCLEOTIDE SEQUENCE [LARGE SCALE GENOMIC DNA]</scope>
    <source>
        <strain evidence="3">QSDP1</strain>
    </source>
</reference>
<dbReference type="OMA" id="WFEGTEI"/>
<feature type="transmembrane region" description="Helical" evidence="1">
    <location>
        <begin position="12"/>
        <end position="30"/>
    </location>
</feature>
<dbReference type="RefSeq" id="XP_003287908.1">
    <property type="nucleotide sequence ID" value="XM_003287860.1"/>
</dbReference>
<evidence type="ECO:0000313" key="2">
    <source>
        <dbReference type="EMBL" id="EGC35537.1"/>
    </source>
</evidence>
<feature type="transmembrane region" description="Helical" evidence="1">
    <location>
        <begin position="91"/>
        <end position="113"/>
    </location>
</feature>
<dbReference type="FunCoup" id="F0ZKG4">
    <property type="interactions" value="743"/>
</dbReference>
<dbReference type="EMBL" id="GL871056">
    <property type="protein sequence ID" value="EGC35537.1"/>
    <property type="molecule type" value="Genomic_DNA"/>
</dbReference>
<evidence type="ECO:0008006" key="4">
    <source>
        <dbReference type="Google" id="ProtNLM"/>
    </source>
</evidence>
<dbReference type="InParanoid" id="F0ZKG4"/>
<dbReference type="GeneID" id="10501250"/>
<feature type="transmembrane region" description="Helical" evidence="1">
    <location>
        <begin position="36"/>
        <end position="54"/>
    </location>
</feature>
<name>F0ZKG4_DICPU</name>
<keyword evidence="1" id="KW-1133">Transmembrane helix</keyword>
<proteinExistence type="predicted"/>
<dbReference type="AlphaFoldDB" id="F0ZKG4"/>